<evidence type="ECO:0000256" key="9">
    <source>
        <dbReference type="SAM" id="MobiDB-lite"/>
    </source>
</evidence>
<dbReference type="GeneID" id="115753712"/>
<evidence type="ECO:0000313" key="12">
    <source>
        <dbReference type="Proteomes" id="UP000827889"/>
    </source>
</evidence>
<evidence type="ECO:0000256" key="3">
    <source>
        <dbReference type="ARBA" id="ARBA00022723"/>
    </source>
</evidence>
<dbReference type="PROSITE" id="PS50011">
    <property type="entry name" value="PROTEIN_KINASE_DOM"/>
    <property type="match status" value="1"/>
</dbReference>
<feature type="binding site" evidence="8">
    <location>
        <position position="84"/>
    </location>
    <ligand>
        <name>ATP</name>
        <dbReference type="ChEBI" id="CHEBI:30616"/>
    </ligand>
</feature>
<dbReference type="InterPro" id="IPR017441">
    <property type="entry name" value="Protein_kinase_ATP_BS"/>
</dbReference>
<evidence type="ECO:0000256" key="8">
    <source>
        <dbReference type="PROSITE-ProRule" id="PRU10141"/>
    </source>
</evidence>
<feature type="compositionally biased region" description="Basic residues" evidence="9">
    <location>
        <begin position="586"/>
        <end position="595"/>
    </location>
</feature>
<dbReference type="GO" id="GO:0005524">
    <property type="term" value="F:ATP binding"/>
    <property type="evidence" value="ECO:0007669"/>
    <property type="project" value="UniProtKB-UniRule"/>
</dbReference>
<dbReference type="RefSeq" id="XP_048133230.1">
    <property type="nucleotide sequence ID" value="XM_048277273.1"/>
</dbReference>
<keyword evidence="4" id="KW-0677">Repeat</keyword>
<evidence type="ECO:0000313" key="15">
    <source>
        <dbReference type="RefSeq" id="XP_030548318.1"/>
    </source>
</evidence>
<protein>
    <submittedName>
        <fullName evidence="13 14">E3 ubiquitin-protein ligase KEG isoform X1</fullName>
    </submittedName>
</protein>
<evidence type="ECO:0000313" key="18">
    <source>
        <dbReference type="RefSeq" id="XP_048133231.1"/>
    </source>
</evidence>
<dbReference type="CDD" id="cd14014">
    <property type="entry name" value="STKc_PknB_like"/>
    <property type="match status" value="1"/>
</dbReference>
<reference evidence="13 14" key="1">
    <citation type="submission" date="2025-04" db="UniProtKB">
        <authorList>
            <consortium name="RefSeq"/>
        </authorList>
    </citation>
    <scope>IDENTIFICATION</scope>
    <source>
        <tissue evidence="16 17">Leaf</tissue>
    </source>
</reference>
<dbReference type="PANTHER" id="PTHR47209">
    <property type="entry name" value="OS06G0639500 PROTEIN"/>
    <property type="match status" value="1"/>
</dbReference>
<keyword evidence="10" id="KW-0812">Transmembrane</keyword>
<dbReference type="Pfam" id="PF07714">
    <property type="entry name" value="PK_Tyr_Ser-Thr"/>
    <property type="match status" value="1"/>
</dbReference>
<keyword evidence="7" id="KW-0862">Zinc</keyword>
<evidence type="ECO:0000256" key="1">
    <source>
        <dbReference type="ARBA" id="ARBA00004906"/>
    </source>
</evidence>
<organism evidence="12 15">
    <name type="scientific">Rhodamnia argentea</name>
    <dbReference type="NCBI Taxonomy" id="178133"/>
    <lineage>
        <taxon>Eukaryota</taxon>
        <taxon>Viridiplantae</taxon>
        <taxon>Streptophyta</taxon>
        <taxon>Embryophyta</taxon>
        <taxon>Tracheophyta</taxon>
        <taxon>Spermatophyta</taxon>
        <taxon>Magnoliopsida</taxon>
        <taxon>eudicotyledons</taxon>
        <taxon>Gunneridae</taxon>
        <taxon>Pentapetalae</taxon>
        <taxon>rosids</taxon>
        <taxon>malvids</taxon>
        <taxon>Myrtales</taxon>
        <taxon>Myrtaceae</taxon>
        <taxon>Myrtoideae</taxon>
        <taxon>Myrteae</taxon>
        <taxon>Australasian group</taxon>
        <taxon>Rhodamnia</taxon>
    </lineage>
</organism>
<dbReference type="InterPro" id="IPR053293">
    <property type="entry name" value="OCM_Kinase"/>
</dbReference>
<evidence type="ECO:0000256" key="2">
    <source>
        <dbReference type="ARBA" id="ARBA00022679"/>
    </source>
</evidence>
<feature type="region of interest" description="Disordered" evidence="9">
    <location>
        <begin position="586"/>
        <end position="610"/>
    </location>
</feature>
<keyword evidence="10" id="KW-0472">Membrane</keyword>
<keyword evidence="8" id="KW-0547">Nucleotide-binding</keyword>
<keyword evidence="5" id="KW-0863">Zinc-finger</keyword>
<evidence type="ECO:0000313" key="17">
    <source>
        <dbReference type="RefSeq" id="XP_048133230.1"/>
    </source>
</evidence>
<evidence type="ECO:0000256" key="7">
    <source>
        <dbReference type="ARBA" id="ARBA00022833"/>
    </source>
</evidence>
<keyword evidence="2" id="KW-0808">Transferase</keyword>
<dbReference type="PROSITE" id="PS00107">
    <property type="entry name" value="PROTEIN_KINASE_ATP"/>
    <property type="match status" value="1"/>
</dbReference>
<feature type="transmembrane region" description="Helical" evidence="10">
    <location>
        <begin position="558"/>
        <end position="580"/>
    </location>
</feature>
<evidence type="ECO:0000259" key="11">
    <source>
        <dbReference type="PROSITE" id="PS50011"/>
    </source>
</evidence>
<dbReference type="Proteomes" id="UP000827889">
    <property type="component" value="Chromosome 4"/>
</dbReference>
<dbReference type="PANTHER" id="PTHR47209:SF1">
    <property type="entry name" value="OS06G0639500 PROTEIN"/>
    <property type="match status" value="1"/>
</dbReference>
<name>A0A8B8QPC5_9MYRT</name>
<keyword evidence="12" id="KW-1185">Reference proteome</keyword>
<keyword evidence="3" id="KW-0479">Metal-binding</keyword>
<dbReference type="Gene3D" id="1.10.510.10">
    <property type="entry name" value="Transferase(Phosphotransferase) domain 1"/>
    <property type="match status" value="1"/>
</dbReference>
<evidence type="ECO:0000313" key="13">
    <source>
        <dbReference type="RefSeq" id="XP_030548313.1"/>
    </source>
</evidence>
<evidence type="ECO:0000256" key="6">
    <source>
        <dbReference type="ARBA" id="ARBA00022786"/>
    </source>
</evidence>
<evidence type="ECO:0000313" key="14">
    <source>
        <dbReference type="RefSeq" id="XP_030548316.1"/>
    </source>
</evidence>
<sequence length="632" mass="70450">MAEKVVAANPPTGEPPAFEYELFEGDPDHLRTVVATSNQSTLWIDPATMKLRHRIGRGLFGDVWLATHHQSSDDYEEYHEVAVKMLHPIKEDHARAVLDKFKDLFTKCRGTEGVCWLHGVSILNGKICIIMKFYEGSVGDKMARLKAGKLSLPEVFRYGVDLAQGVSELHSKGILVLNLKPCNFLLDEKDRAVLGDIGIPSVLLGIPLPSSDLTRKLGTPNYMAPEQWQPDERGPISFETDSWGFGCSIVEMLTGLQPWFGMSVDEIYNSVVRKQEKPRIPSGLPPPVENVLLGCFEYDFRSRPLMTDILQAFKSAQNADYNEAGWREIGSRVGKTGSLGYTEWFLSKDQLQVGDAVRSRKPLKSCKLENMDVPEGVIVGLERDTDRDGFVLVRVHGIHDPLRIHISKLERVTHGLAAGDWVRLKEEDKRHSSVGILHSIDRNGSVTVGFIGMETLWKGSSLDLQMAESYCVGQFVRLRANVLSPRFKWPRKREGTWATGRISWISPNGCLIVKFPGLLTFGDESSSFMADPAEVEMVTFDTCPGIVKKYQHLEDFHWSVRPLVIAISLFTAMKLGAFVGKKMGRSTVKKPHGKEHHGERQQVDGQAASNPAWLPPPVANILFREGVSAGAQ</sequence>
<dbReference type="RefSeq" id="XP_048133231.1">
    <property type="nucleotide sequence ID" value="XM_048277274.1"/>
</dbReference>
<evidence type="ECO:0000313" key="16">
    <source>
        <dbReference type="RefSeq" id="XP_048133229.1"/>
    </source>
</evidence>
<dbReference type="FunFam" id="1.10.510.10:FF:001752">
    <property type="entry name" value="Serine/threonine-protein kinase PknB"/>
    <property type="match status" value="1"/>
</dbReference>
<dbReference type="RefSeq" id="XP_030548318.1">
    <property type="nucleotide sequence ID" value="XM_030692458.1"/>
</dbReference>
<dbReference type="InterPro" id="IPR001245">
    <property type="entry name" value="Ser-Thr/Tyr_kinase_cat_dom"/>
</dbReference>
<dbReference type="RefSeq" id="XP_030548316.1">
    <property type="nucleotide sequence ID" value="XM_030692456.1"/>
</dbReference>
<dbReference type="OrthoDB" id="4062651at2759"/>
<accession>A0A8B8QPC5</accession>
<evidence type="ECO:0000256" key="10">
    <source>
        <dbReference type="SAM" id="Phobius"/>
    </source>
</evidence>
<evidence type="ECO:0000313" key="19">
    <source>
        <dbReference type="RefSeq" id="XP_048133232.1"/>
    </source>
</evidence>
<dbReference type="InterPro" id="IPR040847">
    <property type="entry name" value="SH3_15"/>
</dbReference>
<keyword evidence="8" id="KW-0067">ATP-binding</keyword>
<dbReference type="SUPFAM" id="SSF56112">
    <property type="entry name" value="Protein kinase-like (PK-like)"/>
    <property type="match status" value="1"/>
</dbReference>
<evidence type="ECO:0000256" key="4">
    <source>
        <dbReference type="ARBA" id="ARBA00022737"/>
    </source>
</evidence>
<gene>
    <name evidence="13 14 15 16 17 18 19" type="primary">LOC115753712</name>
</gene>
<dbReference type="AlphaFoldDB" id="A0A8B8QPC5"/>
<dbReference type="GO" id="GO:0004672">
    <property type="term" value="F:protein kinase activity"/>
    <property type="evidence" value="ECO:0007669"/>
    <property type="project" value="InterPro"/>
</dbReference>
<dbReference type="InterPro" id="IPR000719">
    <property type="entry name" value="Prot_kinase_dom"/>
</dbReference>
<dbReference type="KEGG" id="rarg:115753712"/>
<dbReference type="Pfam" id="PF18346">
    <property type="entry name" value="SH3_15"/>
    <property type="match status" value="1"/>
</dbReference>
<dbReference type="RefSeq" id="XP_030548313.1">
    <property type="nucleotide sequence ID" value="XM_030692453.1"/>
</dbReference>
<dbReference type="RefSeq" id="XP_048133229.1">
    <property type="nucleotide sequence ID" value="XM_048277272.1"/>
</dbReference>
<keyword evidence="6" id="KW-0833">Ubl conjugation pathway</keyword>
<feature type="domain" description="Protein kinase" evidence="11">
    <location>
        <begin position="49"/>
        <end position="314"/>
    </location>
</feature>
<dbReference type="RefSeq" id="XP_048133232.1">
    <property type="nucleotide sequence ID" value="XM_048277275.1"/>
</dbReference>
<evidence type="ECO:0000256" key="5">
    <source>
        <dbReference type="ARBA" id="ARBA00022771"/>
    </source>
</evidence>
<keyword evidence="10" id="KW-1133">Transmembrane helix</keyword>
<proteinExistence type="predicted"/>
<dbReference type="Gene3D" id="3.30.200.20">
    <property type="entry name" value="Phosphorylase Kinase, domain 1"/>
    <property type="match status" value="1"/>
</dbReference>
<comment type="pathway">
    <text evidence="1">Protein modification; protein ubiquitination.</text>
</comment>
<dbReference type="InterPro" id="IPR011009">
    <property type="entry name" value="Kinase-like_dom_sf"/>
</dbReference>